<proteinExistence type="predicted"/>
<sequence length="105" mass="11357">MSSGVPLADALASLRAELRDAIEAASGERLRMRVDGIDVELSVEVANKAKAEVGATLWTVVTGKLTGEHGRTRSHRVTLHLKPEWLDDDGARRDIELSAPSPDDE</sequence>
<name>A0A841FKC2_9ACTN</name>
<keyword evidence="3" id="KW-1185">Reference proteome</keyword>
<dbReference type="EMBL" id="JACHGT010000006">
    <property type="protein sequence ID" value="MBB6035383.1"/>
    <property type="molecule type" value="Genomic_DNA"/>
</dbReference>
<comment type="caution">
    <text evidence="2">The sequence shown here is derived from an EMBL/GenBank/DDBJ whole genome shotgun (WGS) entry which is preliminary data.</text>
</comment>
<gene>
    <name evidence="2" type="ORF">HNR73_003240</name>
</gene>
<dbReference type="Proteomes" id="UP000548476">
    <property type="component" value="Unassembled WGS sequence"/>
</dbReference>
<dbReference type="RefSeq" id="WP_184788243.1">
    <property type="nucleotide sequence ID" value="NZ_BONT01000004.1"/>
</dbReference>
<feature type="domain" description="Trypsin-co-occurring" evidence="1">
    <location>
        <begin position="5"/>
        <end position="83"/>
    </location>
</feature>
<accession>A0A841FKC2</accession>
<dbReference type="AlphaFoldDB" id="A0A841FKC2"/>
<evidence type="ECO:0000259" key="1">
    <source>
        <dbReference type="Pfam" id="PF19631"/>
    </source>
</evidence>
<dbReference type="InterPro" id="IPR045608">
    <property type="entry name" value="Trypco2"/>
</dbReference>
<evidence type="ECO:0000313" key="2">
    <source>
        <dbReference type="EMBL" id="MBB6035383.1"/>
    </source>
</evidence>
<protein>
    <recommendedName>
        <fullName evidence="1">Trypsin-co-occurring domain-containing protein</fullName>
    </recommendedName>
</protein>
<organism evidence="2 3">
    <name type="scientific">Phytomonospora endophytica</name>
    <dbReference type="NCBI Taxonomy" id="714109"/>
    <lineage>
        <taxon>Bacteria</taxon>
        <taxon>Bacillati</taxon>
        <taxon>Actinomycetota</taxon>
        <taxon>Actinomycetes</taxon>
        <taxon>Micromonosporales</taxon>
        <taxon>Micromonosporaceae</taxon>
        <taxon>Phytomonospora</taxon>
    </lineage>
</organism>
<reference evidence="2 3" key="1">
    <citation type="submission" date="2020-08" db="EMBL/GenBank/DDBJ databases">
        <title>Genomic Encyclopedia of Type Strains, Phase IV (KMG-IV): sequencing the most valuable type-strain genomes for metagenomic binning, comparative biology and taxonomic classification.</title>
        <authorList>
            <person name="Goeker M."/>
        </authorList>
    </citation>
    <scope>NUCLEOTIDE SEQUENCE [LARGE SCALE GENOMIC DNA]</scope>
    <source>
        <strain evidence="2 3">YIM 65646</strain>
    </source>
</reference>
<dbReference type="Pfam" id="PF19631">
    <property type="entry name" value="Trypco2"/>
    <property type="match status" value="1"/>
</dbReference>
<evidence type="ECO:0000313" key="3">
    <source>
        <dbReference type="Proteomes" id="UP000548476"/>
    </source>
</evidence>